<dbReference type="RefSeq" id="XP_070884567.1">
    <property type="nucleotide sequence ID" value="XM_071033309.1"/>
</dbReference>
<feature type="compositionally biased region" description="Basic and acidic residues" evidence="1">
    <location>
        <begin position="18"/>
        <end position="30"/>
    </location>
</feature>
<feature type="region of interest" description="Disordered" evidence="1">
    <location>
        <begin position="1"/>
        <end position="30"/>
    </location>
</feature>
<dbReference type="InterPro" id="IPR027443">
    <property type="entry name" value="IPNS-like_sf"/>
</dbReference>
<dbReference type="EMBL" id="JBFXLQ010000031">
    <property type="protein sequence ID" value="KAL2865588.1"/>
    <property type="molecule type" value="Genomic_DNA"/>
</dbReference>
<organism evidence="3 4">
    <name type="scientific">Aspergillus lucknowensis</name>
    <dbReference type="NCBI Taxonomy" id="176173"/>
    <lineage>
        <taxon>Eukaryota</taxon>
        <taxon>Fungi</taxon>
        <taxon>Dikarya</taxon>
        <taxon>Ascomycota</taxon>
        <taxon>Pezizomycotina</taxon>
        <taxon>Eurotiomycetes</taxon>
        <taxon>Eurotiomycetidae</taxon>
        <taxon>Eurotiales</taxon>
        <taxon>Aspergillaceae</taxon>
        <taxon>Aspergillus</taxon>
        <taxon>Aspergillus subgen. Nidulantes</taxon>
    </lineage>
</organism>
<dbReference type="Proteomes" id="UP001610432">
    <property type="component" value="Unassembled WGS sequence"/>
</dbReference>
<dbReference type="Pfam" id="PF14226">
    <property type="entry name" value="DIOX_N"/>
    <property type="match status" value="1"/>
</dbReference>
<evidence type="ECO:0000256" key="1">
    <source>
        <dbReference type="SAM" id="MobiDB-lite"/>
    </source>
</evidence>
<evidence type="ECO:0000313" key="4">
    <source>
        <dbReference type="Proteomes" id="UP001610432"/>
    </source>
</evidence>
<name>A0ABR4LQE1_9EURO</name>
<dbReference type="GeneID" id="98148381"/>
<feature type="domain" description="Non-haem dioxygenase N-terminal" evidence="2">
    <location>
        <begin position="25"/>
        <end position="105"/>
    </location>
</feature>
<comment type="caution">
    <text evidence="3">The sequence shown here is derived from an EMBL/GenBank/DDBJ whole genome shotgun (WGS) entry which is preliminary data.</text>
</comment>
<dbReference type="Gene3D" id="2.60.120.330">
    <property type="entry name" value="B-lactam Antibiotic, Isopenicillin N Synthase, Chain"/>
    <property type="match status" value="1"/>
</dbReference>
<reference evidence="3 4" key="1">
    <citation type="submission" date="2024-07" db="EMBL/GenBank/DDBJ databases">
        <title>Section-level genome sequencing and comparative genomics of Aspergillus sections Usti and Cavernicolus.</title>
        <authorList>
            <consortium name="Lawrence Berkeley National Laboratory"/>
            <person name="Nybo J.L."/>
            <person name="Vesth T.C."/>
            <person name="Theobald S."/>
            <person name="Frisvad J.C."/>
            <person name="Larsen T.O."/>
            <person name="Kjaerboelling I."/>
            <person name="Rothschild-Mancinelli K."/>
            <person name="Lyhne E.K."/>
            <person name="Kogle M.E."/>
            <person name="Barry K."/>
            <person name="Clum A."/>
            <person name="Na H."/>
            <person name="Ledsgaard L."/>
            <person name="Lin J."/>
            <person name="Lipzen A."/>
            <person name="Kuo A."/>
            <person name="Riley R."/>
            <person name="Mondo S."/>
            <person name="Labutti K."/>
            <person name="Haridas S."/>
            <person name="Pangalinan J."/>
            <person name="Salamov A.A."/>
            <person name="Simmons B.A."/>
            <person name="Magnuson J.K."/>
            <person name="Chen J."/>
            <person name="Drula E."/>
            <person name="Henrissat B."/>
            <person name="Wiebenga A."/>
            <person name="Lubbers R.J."/>
            <person name="Gomes A.C."/>
            <person name="Macurrencykelacurrency M.R."/>
            <person name="Stajich J."/>
            <person name="Grigoriev I.V."/>
            <person name="Mortensen U.H."/>
            <person name="De Vries R.P."/>
            <person name="Baker S.E."/>
            <person name="Andersen M.R."/>
        </authorList>
    </citation>
    <scope>NUCLEOTIDE SEQUENCE [LARGE SCALE GENOMIC DNA]</scope>
    <source>
        <strain evidence="3 4">CBS 449.75</strain>
    </source>
</reference>
<gene>
    <name evidence="3" type="ORF">BJX67DRAFT_382809</name>
</gene>
<evidence type="ECO:0000259" key="2">
    <source>
        <dbReference type="Pfam" id="PF14226"/>
    </source>
</evidence>
<proteinExistence type="predicted"/>
<protein>
    <recommendedName>
        <fullName evidence="2">Non-haem dioxygenase N-terminal domain-containing protein</fullName>
    </recommendedName>
</protein>
<dbReference type="SUPFAM" id="SSF51197">
    <property type="entry name" value="Clavaminate synthase-like"/>
    <property type="match status" value="1"/>
</dbReference>
<dbReference type="InterPro" id="IPR026992">
    <property type="entry name" value="DIOX_N"/>
</dbReference>
<sequence>MLKDEKKWKNNWQSSGRAGDDRSQYDQPGGKDELVKRLEHALQYSEVGFFYVKNFNISQEEVDRQFALGREFYALPLEERFKYHNSSDLERGEYNGYRPAGHRILGNGIRDNVQPCTSPKSSPSPGNAHTEDIEKLLHLVVILLELPDEEQLVRDQRYDVEGEDHLRYVHHAARSTEENKLVDDVYCLGHTGLGIVALLFPQPVVAL</sequence>
<keyword evidence="4" id="KW-1185">Reference proteome</keyword>
<evidence type="ECO:0000313" key="3">
    <source>
        <dbReference type="EMBL" id="KAL2865588.1"/>
    </source>
</evidence>
<accession>A0ABR4LQE1</accession>